<feature type="region of interest" description="Disordered" evidence="1">
    <location>
        <begin position="369"/>
        <end position="389"/>
    </location>
</feature>
<dbReference type="InterPro" id="IPR040378">
    <property type="entry name" value="BASL"/>
</dbReference>
<accession>A0AAV7H078</accession>
<protein>
    <submittedName>
        <fullName evidence="2">Uncharacterized protein</fullName>
    </submittedName>
</protein>
<dbReference type="PANTHER" id="PTHR33914">
    <property type="entry name" value="18S PRE-RIBOSOMAL ASSEMBLY PROTEIN GAR2-LIKE PROTEIN"/>
    <property type="match status" value="1"/>
</dbReference>
<proteinExistence type="predicted"/>
<dbReference type="GO" id="GO:0009786">
    <property type="term" value="P:regulation of asymmetric cell division"/>
    <property type="evidence" value="ECO:0007669"/>
    <property type="project" value="InterPro"/>
</dbReference>
<organism evidence="2 3">
    <name type="scientific">Dendrobium chrysotoxum</name>
    <name type="common">Orchid</name>
    <dbReference type="NCBI Taxonomy" id="161865"/>
    <lineage>
        <taxon>Eukaryota</taxon>
        <taxon>Viridiplantae</taxon>
        <taxon>Streptophyta</taxon>
        <taxon>Embryophyta</taxon>
        <taxon>Tracheophyta</taxon>
        <taxon>Spermatophyta</taxon>
        <taxon>Magnoliopsida</taxon>
        <taxon>Liliopsida</taxon>
        <taxon>Asparagales</taxon>
        <taxon>Orchidaceae</taxon>
        <taxon>Epidendroideae</taxon>
        <taxon>Malaxideae</taxon>
        <taxon>Dendrobiinae</taxon>
        <taxon>Dendrobium</taxon>
    </lineage>
</organism>
<reference evidence="2 3" key="1">
    <citation type="journal article" date="2021" name="Hortic Res">
        <title>Chromosome-scale assembly of the Dendrobium chrysotoxum genome enhances the understanding of orchid evolution.</title>
        <authorList>
            <person name="Zhang Y."/>
            <person name="Zhang G.Q."/>
            <person name="Zhang D."/>
            <person name="Liu X.D."/>
            <person name="Xu X.Y."/>
            <person name="Sun W.H."/>
            <person name="Yu X."/>
            <person name="Zhu X."/>
            <person name="Wang Z.W."/>
            <person name="Zhao X."/>
            <person name="Zhong W.Y."/>
            <person name="Chen H."/>
            <person name="Yin W.L."/>
            <person name="Huang T."/>
            <person name="Niu S.C."/>
            <person name="Liu Z.J."/>
        </authorList>
    </citation>
    <scope>NUCLEOTIDE SEQUENCE [LARGE SCALE GENOMIC DNA]</scope>
    <source>
        <strain evidence="2">Lindl</strain>
    </source>
</reference>
<name>A0AAV7H078_DENCH</name>
<dbReference type="EMBL" id="JAGFBR010000009">
    <property type="protein sequence ID" value="KAH0461283.1"/>
    <property type="molecule type" value="Genomic_DNA"/>
</dbReference>
<keyword evidence="3" id="KW-1185">Reference proteome</keyword>
<dbReference type="PANTHER" id="PTHR33914:SF2">
    <property type="entry name" value="OS02G0582100 PROTEIN"/>
    <property type="match status" value="1"/>
</dbReference>
<gene>
    <name evidence="2" type="ORF">IEQ34_008858</name>
</gene>
<evidence type="ECO:0000313" key="3">
    <source>
        <dbReference type="Proteomes" id="UP000775213"/>
    </source>
</evidence>
<dbReference type="Proteomes" id="UP000775213">
    <property type="component" value="Unassembled WGS sequence"/>
</dbReference>
<evidence type="ECO:0000313" key="2">
    <source>
        <dbReference type="EMBL" id="KAH0461283.1"/>
    </source>
</evidence>
<comment type="caution">
    <text evidence="2">The sequence shown here is derived from an EMBL/GenBank/DDBJ whole genome shotgun (WGS) entry which is preliminary data.</text>
</comment>
<dbReference type="AlphaFoldDB" id="A0AAV7H078"/>
<sequence length="552" mass="61117">MALLNCGINEIPYSQFNYTDAEPPYDYSEHASKVTSDCNKQFASDILKLDDRGGKIEQDAILDEIEGKVCQSIDLSQSCNDSNAYYLSGKSDPINNCMNESVFRAAPCPCATSEISLIAQEDLFYMDKTVTDVELPHLSVSTKATPTVKDICIDEGVQMFEKILVEYDKVDQAVFSTSNFPRVNGNSALMEETRENKNSEDLKSLPTLEGLDSLGKFLERDVGDTEFSSLSKCATYLNETMDKTSKNDLRSFLFTEHLAEQRYSSNSISERRPLDTTEITAFTLPAEEIIDQRSHFLEEFNSDFPRADSSSHNDSTFENQALRQKHDQVVEEEDLTTMAASSTAKAKESDQIAGTVSSHKDLFEEEKTSEFVATSDDNESNRIDNTNGACDDPKFDGVAFTSDLEAEGTSIVGNENEVINNLQTVQSQNGVETEEAVSDGTTSARSSFSHLAHGESNLLGPANFSGSITTSSHIPCSANISLRSESSTTSGQSFAFPLLQPEWSSSPIRMAKADRRRLRKHRWKSAFTCFTDAFLTRASFGTAFLLFFKAIF</sequence>
<evidence type="ECO:0000256" key="1">
    <source>
        <dbReference type="SAM" id="MobiDB-lite"/>
    </source>
</evidence>